<feature type="domain" description="PTS EIIA type-4" evidence="5">
    <location>
        <begin position="513"/>
        <end position="642"/>
    </location>
</feature>
<keyword evidence="3" id="KW-0067">ATP-binding</keyword>
<dbReference type="InterPro" id="IPR036662">
    <property type="entry name" value="PTS_EIIA_man-typ_sf"/>
</dbReference>
<dbReference type="SUPFAM" id="SSF53062">
    <property type="entry name" value="PTS system fructose IIA component-like"/>
    <property type="match status" value="1"/>
</dbReference>
<dbReference type="OrthoDB" id="9771372at2"/>
<keyword evidence="7" id="KW-0762">Sugar transport</keyword>
<dbReference type="InterPro" id="IPR036634">
    <property type="entry name" value="PRD_sf"/>
</dbReference>
<dbReference type="GO" id="GO:0016020">
    <property type="term" value="C:membrane"/>
    <property type="evidence" value="ECO:0007669"/>
    <property type="project" value="InterPro"/>
</dbReference>
<dbReference type="RefSeq" id="WP_078001047.1">
    <property type="nucleotide sequence ID" value="NZ_MRUL01000001.1"/>
</dbReference>
<keyword evidence="7" id="KW-0813">Transport</keyword>
<evidence type="ECO:0000256" key="3">
    <source>
        <dbReference type="ARBA" id="ARBA00022840"/>
    </source>
</evidence>
<accession>A0A1S8YSU8</accession>
<dbReference type="GO" id="GO:0005524">
    <property type="term" value="F:ATP binding"/>
    <property type="evidence" value="ECO:0007669"/>
    <property type="project" value="UniProtKB-KW"/>
</dbReference>
<dbReference type="InterPro" id="IPR027417">
    <property type="entry name" value="P-loop_NTPase"/>
</dbReference>
<dbReference type="PANTHER" id="PTHR32071">
    <property type="entry name" value="TRANSCRIPTIONAL REGULATORY PROTEIN"/>
    <property type="match status" value="1"/>
</dbReference>
<dbReference type="InterPro" id="IPR004701">
    <property type="entry name" value="PTS_EIIA_man-typ"/>
</dbReference>
<keyword evidence="2" id="KW-0547">Nucleotide-binding</keyword>
<keyword evidence="8" id="KW-1185">Reference proteome</keyword>
<evidence type="ECO:0000256" key="1">
    <source>
        <dbReference type="ARBA" id="ARBA00022679"/>
    </source>
</evidence>
<dbReference type="SMART" id="SM00382">
    <property type="entry name" value="AAA"/>
    <property type="match status" value="1"/>
</dbReference>
<dbReference type="GO" id="GO:0006355">
    <property type="term" value="P:regulation of DNA-templated transcription"/>
    <property type="evidence" value="ECO:0007669"/>
    <property type="project" value="InterPro"/>
</dbReference>
<dbReference type="Gene3D" id="1.10.1790.10">
    <property type="entry name" value="PRD domain"/>
    <property type="match status" value="1"/>
</dbReference>
<dbReference type="Pfam" id="PF00158">
    <property type="entry name" value="Sigma54_activat"/>
    <property type="match status" value="1"/>
</dbReference>
<dbReference type="Pfam" id="PF03610">
    <property type="entry name" value="EIIA-man"/>
    <property type="match status" value="1"/>
</dbReference>
<dbReference type="InterPro" id="IPR002078">
    <property type="entry name" value="Sigma_54_int"/>
</dbReference>
<feature type="domain" description="Sigma-54 factor interaction" evidence="4">
    <location>
        <begin position="85"/>
        <end position="319"/>
    </location>
</feature>
<protein>
    <submittedName>
        <fullName evidence="7">PTS sugar transporter subunit IIA</fullName>
    </submittedName>
</protein>
<dbReference type="STRING" id="1926881.BTJ39_02365"/>
<dbReference type="Proteomes" id="UP000190667">
    <property type="component" value="Unassembled WGS sequence"/>
</dbReference>
<dbReference type="Pfam" id="PF00874">
    <property type="entry name" value="PRD"/>
    <property type="match status" value="1"/>
</dbReference>
<evidence type="ECO:0000313" key="8">
    <source>
        <dbReference type="Proteomes" id="UP000190667"/>
    </source>
</evidence>
<dbReference type="AlphaFoldDB" id="A0A1S8YSU8"/>
<dbReference type="InterPro" id="IPR011608">
    <property type="entry name" value="PRD"/>
</dbReference>
<evidence type="ECO:0000256" key="2">
    <source>
        <dbReference type="ARBA" id="ARBA00022741"/>
    </source>
</evidence>
<dbReference type="SUPFAM" id="SSF63520">
    <property type="entry name" value="PTS-regulatory domain, PRD"/>
    <property type="match status" value="1"/>
</dbReference>
<dbReference type="Gene3D" id="3.40.50.510">
    <property type="entry name" value="Phosphotransferase system, mannose-type IIA component"/>
    <property type="match status" value="1"/>
</dbReference>
<dbReference type="CDD" id="cd00009">
    <property type="entry name" value="AAA"/>
    <property type="match status" value="1"/>
</dbReference>
<dbReference type="GO" id="GO:0016740">
    <property type="term" value="F:transferase activity"/>
    <property type="evidence" value="ECO:0007669"/>
    <property type="project" value="UniProtKB-KW"/>
</dbReference>
<gene>
    <name evidence="7" type="ORF">BTJ39_02365</name>
</gene>
<evidence type="ECO:0000259" key="4">
    <source>
        <dbReference type="PROSITE" id="PS50045"/>
    </source>
</evidence>
<dbReference type="GO" id="GO:0009401">
    <property type="term" value="P:phosphoenolpyruvate-dependent sugar phosphotransferase system"/>
    <property type="evidence" value="ECO:0007669"/>
    <property type="project" value="InterPro"/>
</dbReference>
<organism evidence="7 8">
    <name type="scientific">Izhakiella australiensis</name>
    <dbReference type="NCBI Taxonomy" id="1926881"/>
    <lineage>
        <taxon>Bacteria</taxon>
        <taxon>Pseudomonadati</taxon>
        <taxon>Pseudomonadota</taxon>
        <taxon>Gammaproteobacteria</taxon>
        <taxon>Enterobacterales</taxon>
        <taxon>Erwiniaceae</taxon>
        <taxon>Izhakiella</taxon>
    </lineage>
</organism>
<dbReference type="PROSITE" id="PS51096">
    <property type="entry name" value="PTS_EIIA_TYPE_4"/>
    <property type="match status" value="1"/>
</dbReference>
<dbReference type="PROSITE" id="PS50045">
    <property type="entry name" value="SIGMA54_INTERACT_4"/>
    <property type="match status" value="1"/>
</dbReference>
<dbReference type="CDD" id="cd00133">
    <property type="entry name" value="PTS_IIB"/>
    <property type="match status" value="1"/>
</dbReference>
<evidence type="ECO:0000313" key="7">
    <source>
        <dbReference type="EMBL" id="OON42219.1"/>
    </source>
</evidence>
<proteinExistence type="predicted"/>
<feature type="domain" description="PRD" evidence="6">
    <location>
        <begin position="766"/>
        <end position="867"/>
    </location>
</feature>
<dbReference type="InterPro" id="IPR025662">
    <property type="entry name" value="Sigma_54_int_dom_ATP-bd_1"/>
</dbReference>
<dbReference type="EMBL" id="MRUL01000001">
    <property type="protein sequence ID" value="OON42219.1"/>
    <property type="molecule type" value="Genomic_DNA"/>
</dbReference>
<dbReference type="PROSITE" id="PS51372">
    <property type="entry name" value="PRD_2"/>
    <property type="match status" value="1"/>
</dbReference>
<comment type="caution">
    <text evidence="7">The sequence shown here is derived from an EMBL/GenBank/DDBJ whole genome shotgun (WGS) entry which is preliminary data.</text>
</comment>
<keyword evidence="1" id="KW-0808">Transferase</keyword>
<dbReference type="SUPFAM" id="SSF52540">
    <property type="entry name" value="P-loop containing nucleoside triphosphate hydrolases"/>
    <property type="match status" value="1"/>
</dbReference>
<reference evidence="7 8" key="1">
    <citation type="submission" date="2016-12" db="EMBL/GenBank/DDBJ databases">
        <title>Izhakiella australiana sp. nov. of genus Izhakiella isolated from Australian desert.</title>
        <authorList>
            <person name="Ji M."/>
        </authorList>
    </citation>
    <scope>NUCLEOTIDE SEQUENCE [LARGE SCALE GENOMIC DNA]</scope>
    <source>
        <strain evidence="7 8">D4N98</strain>
    </source>
</reference>
<evidence type="ECO:0000259" key="6">
    <source>
        <dbReference type="PROSITE" id="PS51372"/>
    </source>
</evidence>
<dbReference type="PANTHER" id="PTHR32071:SF38">
    <property type="entry name" value="PSP OPERON TRANSCRIPTIONAL ACTIVATOR"/>
    <property type="match status" value="1"/>
</dbReference>
<dbReference type="Gene3D" id="3.40.50.300">
    <property type="entry name" value="P-loop containing nucleotide triphosphate hydrolases"/>
    <property type="match status" value="1"/>
</dbReference>
<dbReference type="PROSITE" id="PS00675">
    <property type="entry name" value="SIGMA54_INTERACT_1"/>
    <property type="match status" value="1"/>
</dbReference>
<dbReference type="InterPro" id="IPR003593">
    <property type="entry name" value="AAA+_ATPase"/>
</dbReference>
<sequence length="867" mass="97226">MSAKDNLLHKINSVYSTHDAGFTAQDCEALMAVSRSVISHYLNRLCDEGKLTKQNTRPVRFYLADEVASGVSAGGVMHDDPFNLFIGADGSLQPQVELCRAAVNYPSEGLALLMVGESGVGKSYLAHLIHQYAVEKSLIAAGKTLVDLNCADYANNPELLSGALFGYTRGAFTGADREKAGLLDHADGGFLFLDEVHRLSAENQEKLFLFMDKGYFYRLGDSSTRRYAKVRFLFATSEATDEMLLTTFRRRIPCRVELPAFSERPVAERVALIEAFLQQESGRLKREIEVEVALMQQLIATPVRGNVGELKNQIKVLCAGAWSQQKESEQSNLVLALSASNRPTPSAERLLITPHGQPGSVSLLGQRLGGWLNEERLLVEFCQSANAPLFARKLEEWLHYSQSDVLLDRSRHGYLWKKSQQAFSQLADLTGIEINPALRNTLWLCMLYALHAPVAEQPLAELDAASAWTSQRALMVADECLALIRAQVTPQPLPLLRPVIRTLFHHHVEPDQLIQGVIVSHGNATASSIAGTANKLVGGYYLKAFDMPFSVDTRGIIEMLIRHLDSIQHGSGLIILVDMGSLNEIYREIKLHLHSDLLVMNNVSTSMALDIAGKIQHRLSMPEIVDSIKGAYEVEARYYEGMIKGNKIVISCISGAGVSAKLKDILMRYLDEKSMEIVTVEYDDLKWKLSRADTVLNGTQLIITTTDIDAGTIPLVNVQQLLKEKSTRLWQNYFCSLLTPEQMESMIDDIVKLFTLEGVAGHLKFLNPAVIIEEVDLLIKQYEAHYRVHFESYLRMNLFMHIAAMIERLMINDAFHHRDNHELSQPQLHFMDLQRELFKPLENRYRIALSTSESLMIYELIEPWVTV</sequence>
<name>A0A1S8YSU8_9GAMM</name>
<evidence type="ECO:0000259" key="5">
    <source>
        <dbReference type="PROSITE" id="PS51096"/>
    </source>
</evidence>